<dbReference type="GO" id="GO:0003729">
    <property type="term" value="F:mRNA binding"/>
    <property type="evidence" value="ECO:0000318"/>
    <property type="project" value="GO_Central"/>
</dbReference>
<dbReference type="PaxDb" id="2711-XP_006467128.1"/>
<dbReference type="Gene3D" id="3.30.70.330">
    <property type="match status" value="1"/>
</dbReference>
<dbReference type="PROSITE" id="PS50102">
    <property type="entry name" value="RRM"/>
    <property type="match status" value="1"/>
</dbReference>
<dbReference type="InterPro" id="IPR000504">
    <property type="entry name" value="RRM_dom"/>
</dbReference>
<dbReference type="Pfam" id="PF00076">
    <property type="entry name" value="RRM_1"/>
    <property type="match status" value="1"/>
</dbReference>
<feature type="compositionally biased region" description="Polar residues" evidence="3">
    <location>
        <begin position="233"/>
        <end position="249"/>
    </location>
</feature>
<feature type="region of interest" description="Disordered" evidence="3">
    <location>
        <begin position="228"/>
        <end position="249"/>
    </location>
</feature>
<evidence type="ECO:0000256" key="2">
    <source>
        <dbReference type="PROSITE-ProRule" id="PRU00176"/>
    </source>
</evidence>
<keyword evidence="6" id="KW-1185">Reference proteome</keyword>
<evidence type="ECO:0000313" key="6">
    <source>
        <dbReference type="Proteomes" id="UP000027120"/>
    </source>
</evidence>
<dbReference type="eggNOG" id="KOG0149">
    <property type="taxonomic scope" value="Eukaryota"/>
</dbReference>
<dbReference type="CDD" id="cd12384">
    <property type="entry name" value="RRM_RBM24_RBM38_like"/>
    <property type="match status" value="1"/>
</dbReference>
<dbReference type="SMART" id="SM00360">
    <property type="entry name" value="RRM"/>
    <property type="match status" value="1"/>
</dbReference>
<dbReference type="PANTHER" id="PTHR11176:SF57">
    <property type="entry name" value="PROTEIN BOULE"/>
    <property type="match status" value="1"/>
</dbReference>
<dbReference type="InterPro" id="IPR035979">
    <property type="entry name" value="RBD_domain_sf"/>
</dbReference>
<dbReference type="Proteomes" id="UP000027120">
    <property type="component" value="Unassembled WGS sequence"/>
</dbReference>
<dbReference type="GO" id="GO:0005634">
    <property type="term" value="C:nucleus"/>
    <property type="evidence" value="ECO:0000318"/>
    <property type="project" value="GO_Central"/>
</dbReference>
<reference evidence="5 6" key="1">
    <citation type="submission" date="2014-04" db="EMBL/GenBank/DDBJ databases">
        <authorList>
            <consortium name="International Citrus Genome Consortium"/>
            <person name="Gmitter F."/>
            <person name="Chen C."/>
            <person name="Farmerie W."/>
            <person name="Harkins T."/>
            <person name="Desany B."/>
            <person name="Mohiuddin M."/>
            <person name="Kodira C."/>
            <person name="Borodovsky M."/>
            <person name="Lomsadze A."/>
            <person name="Burns P."/>
            <person name="Jenkins J."/>
            <person name="Prochnik S."/>
            <person name="Shu S."/>
            <person name="Chapman J."/>
            <person name="Pitluck S."/>
            <person name="Schmutz J."/>
            <person name="Rokhsar D."/>
        </authorList>
    </citation>
    <scope>NUCLEOTIDE SEQUENCE</scope>
</reference>
<evidence type="ECO:0000256" key="1">
    <source>
        <dbReference type="ARBA" id="ARBA00022884"/>
    </source>
</evidence>
<accession>A0A067FW33</accession>
<dbReference type="InterPro" id="IPR012677">
    <property type="entry name" value="Nucleotide-bd_a/b_plait_sf"/>
</dbReference>
<evidence type="ECO:0000313" key="5">
    <source>
        <dbReference type="EMBL" id="KDO71599.1"/>
    </source>
</evidence>
<dbReference type="STRING" id="2711.A0A067FW33"/>
<dbReference type="SMR" id="A0A067FW33"/>
<gene>
    <name evidence="5" type="ORF">CISIN_1g043732mg</name>
</gene>
<evidence type="ECO:0000259" key="4">
    <source>
        <dbReference type="PROSITE" id="PS50102"/>
    </source>
</evidence>
<name>A0A067FW33_CITSI</name>
<proteinExistence type="predicted"/>
<dbReference type="EMBL" id="KK784889">
    <property type="protein sequence ID" value="KDO71599.1"/>
    <property type="molecule type" value="Genomic_DNA"/>
</dbReference>
<sequence>MAGAYGAEADSANRKLFVGGLAWETNSDTLRTYFEQFGDILEAVVITHKNTGRSKGYGFVTFRDPGSALRACANPSPMIGGRKANCNLAHLGRTRPDLPSFGHPRPSSAAPLFGSPGHHQPVSYNYQSAFMHPHPYWYTAYAPGFFNPQGLYNPYVGQHYLPLYGAPGTVNSGMYSHGQLGHHFPGGHDNTVVRGYGMLGHHIVPYGGPNDNGLTSAAFPMIQPPHTAGVSDNFRTGSDNNSPAFSSNR</sequence>
<evidence type="ECO:0000256" key="3">
    <source>
        <dbReference type="SAM" id="MobiDB-lite"/>
    </source>
</evidence>
<dbReference type="PANTHER" id="PTHR11176">
    <property type="entry name" value="BOULE-RELATED"/>
    <property type="match status" value="1"/>
</dbReference>
<dbReference type="SUPFAM" id="SSF54928">
    <property type="entry name" value="RNA-binding domain, RBD"/>
    <property type="match status" value="1"/>
</dbReference>
<dbReference type="AlphaFoldDB" id="A0A067FW33"/>
<protein>
    <recommendedName>
        <fullName evidence="4">RRM domain-containing protein</fullName>
    </recommendedName>
</protein>
<keyword evidence="1 2" id="KW-0694">RNA-binding</keyword>
<feature type="domain" description="RRM" evidence="4">
    <location>
        <begin position="14"/>
        <end position="91"/>
    </location>
</feature>
<organism evidence="5 6">
    <name type="scientific">Citrus sinensis</name>
    <name type="common">Sweet orange</name>
    <name type="synonym">Citrus aurantium var. sinensis</name>
    <dbReference type="NCBI Taxonomy" id="2711"/>
    <lineage>
        <taxon>Eukaryota</taxon>
        <taxon>Viridiplantae</taxon>
        <taxon>Streptophyta</taxon>
        <taxon>Embryophyta</taxon>
        <taxon>Tracheophyta</taxon>
        <taxon>Spermatophyta</taxon>
        <taxon>Magnoliopsida</taxon>
        <taxon>eudicotyledons</taxon>
        <taxon>Gunneridae</taxon>
        <taxon>Pentapetalae</taxon>
        <taxon>rosids</taxon>
        <taxon>malvids</taxon>
        <taxon>Sapindales</taxon>
        <taxon>Rutaceae</taxon>
        <taxon>Aurantioideae</taxon>
        <taxon>Citrus</taxon>
    </lineage>
</organism>